<accession>A0A5A8D3P9</accession>
<dbReference type="EMBL" id="VLTM01000048">
    <property type="protein sequence ID" value="KAA0160093.1"/>
    <property type="molecule type" value="Genomic_DNA"/>
</dbReference>
<name>A0A5A8D3P9_CAFRO</name>
<proteinExistence type="predicted"/>
<sequence>MTSTQSGEDQTVSLIFSVVDTDRSESIEGHELLHVLSAMNYAPSPALLQHLSEHCHKMGRSDMKALLQQSAKGTGSAKRNNLGMLCSSFPQLGAVFIVREGIDTVLSSSTLLRRILRAWGFTPESSLSPSERARLYAAMWNAISGGAWALSGWEIDHRLKSLLSSYLVRVLWASGRGAIRDTSGVPDAVASVKAHLSDDNALFSCRAVSEATTAGADAAPAAWSEVEIPFPVFADAWESLVQYADGHTARAPGSLLLWRIYCVMRACEGFPVGSPHAVCAESGWGLLALSHAVKGAGTDARAETDGTRPRLCVDERYVVELGPAELAGGVEGGTERPELPPSLVCKLAAHRQEMDLAEAELMTAGAVSGAGSSAELDVEGDTDKSAEVILRGLERKAALAVTAPTWVDLRWSSFASCPQMRHAGAGGKLRPTTRAWWSPGSMRVLDLHVDEEDVARMAAMGEAFAALLPAFRDPSSMSATFNLEQAGLAAAMALLAGDDGPIGSAAVAAARATSSPSVPRRLARPANSISIVANKVQPRLLDWFGKFADRVAIDPTGEAAVARWLFVALSTPDPRVPAFAPALRRATDPGQGCFCVAEVLSTVVTKENKASSPTGYRSIPSCRSVVELGGPSLVSHLMAMWYHANLEVASAATAAMLGAAARGSDAAGSSSAAAAATPGGSSVRDSDAVDSRLQVPMLPADGSGNAAARAAAAFARRVPFDAPRPSARRIPAESLCVVFEGTASPADEAGALPTEHAPLTWASAIETAWPVMRDDVLFAAYSACFPAPLPAKMGFAAKEGAVNRAKAVTNTPSSRDNSTPSVNVWESSAIPMRGAVEAMVLDPDGWQATGAWDGKDPFDPAARWITTRPRLDGSELPSHAPTGSHLIHLTRERSAGRVSAMHWLAEASAEPARARLLGARSRQEHILAPYDRSVAGAVDDWSVSLAVAVWAKVRKSALWRAKNSPPGANLAFALWAGKKPCTVPDAVVSHLGESAPNPTEGLSRCRGFEADVLAAALRTRESGAWSPTLAGLHMESAAGGVGAGAAARKAAAMEVRQWARDLVGADESHEDAGTFALGWDTLLALAVWRDAEKKLPLNACAMVDLEPEAGAARTAPNPLNGDCPSEAAWCVPGRTMALLMALSQSLNPALRSWAARAKSAMFAILKERPTTYMPRHLSSARSSEQTAMTIDIQSRVWRYLFENRATLVPQRLTVDRWAAIPAQGVDTLPGSTVDAFAGSASLFARCLYLVGSSSEELLDQLRKSRV</sequence>
<evidence type="ECO:0008006" key="3">
    <source>
        <dbReference type="Google" id="ProtNLM"/>
    </source>
</evidence>
<gene>
    <name evidence="1" type="ORF">FNF31_04559</name>
</gene>
<comment type="caution">
    <text evidence="1">The sequence shown here is derived from an EMBL/GenBank/DDBJ whole genome shotgun (WGS) entry which is preliminary data.</text>
</comment>
<protein>
    <recommendedName>
        <fullName evidence="3">EF-hand domain-containing protein</fullName>
    </recommendedName>
</protein>
<organism evidence="1 2">
    <name type="scientific">Cafeteria roenbergensis</name>
    <name type="common">Marine flagellate</name>
    <dbReference type="NCBI Taxonomy" id="33653"/>
    <lineage>
        <taxon>Eukaryota</taxon>
        <taxon>Sar</taxon>
        <taxon>Stramenopiles</taxon>
        <taxon>Bigyra</taxon>
        <taxon>Opalozoa</taxon>
        <taxon>Bicosoecida</taxon>
        <taxon>Cafeteriaceae</taxon>
        <taxon>Cafeteria</taxon>
    </lineage>
</organism>
<dbReference type="Proteomes" id="UP000325113">
    <property type="component" value="Unassembled WGS sequence"/>
</dbReference>
<evidence type="ECO:0000313" key="1">
    <source>
        <dbReference type="EMBL" id="KAA0160093.1"/>
    </source>
</evidence>
<reference evidence="1 2" key="1">
    <citation type="submission" date="2019-07" db="EMBL/GenBank/DDBJ databases">
        <title>Genomes of Cafeteria roenbergensis.</title>
        <authorList>
            <person name="Fischer M.G."/>
            <person name="Hackl T."/>
            <person name="Roman M."/>
        </authorList>
    </citation>
    <scope>NUCLEOTIDE SEQUENCE [LARGE SCALE GENOMIC DNA]</scope>
    <source>
        <strain evidence="1 2">Cflag</strain>
    </source>
</reference>
<dbReference type="AlphaFoldDB" id="A0A5A8D3P9"/>
<evidence type="ECO:0000313" key="2">
    <source>
        <dbReference type="Proteomes" id="UP000325113"/>
    </source>
</evidence>